<feature type="transmembrane region" description="Helical" evidence="7">
    <location>
        <begin position="117"/>
        <end position="135"/>
    </location>
</feature>
<evidence type="ECO:0000256" key="1">
    <source>
        <dbReference type="ARBA" id="ARBA00004141"/>
    </source>
</evidence>
<feature type="transmembrane region" description="Helical" evidence="7">
    <location>
        <begin position="238"/>
        <end position="256"/>
    </location>
</feature>
<feature type="compositionally biased region" description="Basic and acidic residues" evidence="6">
    <location>
        <begin position="287"/>
        <end position="307"/>
    </location>
</feature>
<feature type="transmembrane region" description="Helical" evidence="7">
    <location>
        <begin position="35"/>
        <end position="52"/>
    </location>
</feature>
<accession>A0ABT4T7R0</accession>
<dbReference type="Gene3D" id="1.10.3730.20">
    <property type="match status" value="1"/>
</dbReference>
<evidence type="ECO:0000256" key="2">
    <source>
        <dbReference type="ARBA" id="ARBA00007362"/>
    </source>
</evidence>
<evidence type="ECO:0000256" key="5">
    <source>
        <dbReference type="ARBA" id="ARBA00023136"/>
    </source>
</evidence>
<organism evidence="9 10">
    <name type="scientific">Nonomuraea ferruginea</name>
    <dbReference type="NCBI Taxonomy" id="46174"/>
    <lineage>
        <taxon>Bacteria</taxon>
        <taxon>Bacillati</taxon>
        <taxon>Actinomycetota</taxon>
        <taxon>Actinomycetes</taxon>
        <taxon>Streptosporangiales</taxon>
        <taxon>Streptosporangiaceae</taxon>
        <taxon>Nonomuraea</taxon>
    </lineage>
</organism>
<feature type="domain" description="EamA" evidence="8">
    <location>
        <begin position="144"/>
        <end position="276"/>
    </location>
</feature>
<name>A0ABT4T7R0_9ACTN</name>
<dbReference type="Pfam" id="PF00892">
    <property type="entry name" value="EamA"/>
    <property type="match status" value="2"/>
</dbReference>
<feature type="region of interest" description="Disordered" evidence="6">
    <location>
        <begin position="286"/>
        <end position="323"/>
    </location>
</feature>
<feature type="transmembrane region" description="Helical" evidence="7">
    <location>
        <begin position="90"/>
        <end position="110"/>
    </location>
</feature>
<evidence type="ECO:0000256" key="3">
    <source>
        <dbReference type="ARBA" id="ARBA00022692"/>
    </source>
</evidence>
<evidence type="ECO:0000256" key="4">
    <source>
        <dbReference type="ARBA" id="ARBA00022989"/>
    </source>
</evidence>
<dbReference type="Proteomes" id="UP001212498">
    <property type="component" value="Unassembled WGS sequence"/>
</dbReference>
<proteinExistence type="inferred from homology"/>
<keyword evidence="10" id="KW-1185">Reference proteome</keyword>
<comment type="subcellular location">
    <subcellularLocation>
        <location evidence="1">Membrane</location>
        <topology evidence="1">Multi-pass membrane protein</topology>
    </subcellularLocation>
</comment>
<evidence type="ECO:0000256" key="6">
    <source>
        <dbReference type="SAM" id="MobiDB-lite"/>
    </source>
</evidence>
<keyword evidence="3 7" id="KW-0812">Transmembrane</keyword>
<dbReference type="InterPro" id="IPR037185">
    <property type="entry name" value="EmrE-like"/>
</dbReference>
<feature type="transmembrane region" description="Helical" evidence="7">
    <location>
        <begin position="141"/>
        <end position="163"/>
    </location>
</feature>
<dbReference type="EMBL" id="JAPNUD010000143">
    <property type="protein sequence ID" value="MDA0645553.1"/>
    <property type="molecule type" value="Genomic_DNA"/>
</dbReference>
<evidence type="ECO:0000313" key="9">
    <source>
        <dbReference type="EMBL" id="MDA0645553.1"/>
    </source>
</evidence>
<sequence length="323" mass="33729">MEATFRWLPITAIAPVAWGATYYVTQQFLPADHPMYGAAIRALPAGLLLLLVRRRLPRGSWWWKSAVLGTLNMGAFFALVYLAAQTLPTSVASTIMATSPMVMMLFAWAALSERPRVAHLAGACVGIAGVGLMLLEDMGAAGLTGILASVSAMTMSSLGYVLAKRWSGDVDVFSLTSWQLIAGGAALVPVAVAVEGAPPSLDGPALLGFGYVTVIATALAFAAWFAGLRHLSAGTVGLIGLLNPVTGVLLGTVLAGETLTGRQVFGLVLVFLGILLGQPIAARLTRRPPDRKPADHAPWRVAEKEPPGGEAPRQVAEKGAAGR</sequence>
<feature type="transmembrane region" description="Helical" evidence="7">
    <location>
        <begin position="206"/>
        <end position="226"/>
    </location>
</feature>
<feature type="transmembrane region" description="Helical" evidence="7">
    <location>
        <begin position="61"/>
        <end position="84"/>
    </location>
</feature>
<keyword evidence="5 7" id="KW-0472">Membrane</keyword>
<feature type="domain" description="EamA" evidence="8">
    <location>
        <begin position="10"/>
        <end position="134"/>
    </location>
</feature>
<feature type="transmembrane region" description="Helical" evidence="7">
    <location>
        <begin position="262"/>
        <end position="282"/>
    </location>
</feature>
<keyword evidence="4 7" id="KW-1133">Transmembrane helix</keyword>
<dbReference type="InterPro" id="IPR050638">
    <property type="entry name" value="AA-Vitamin_Transporters"/>
</dbReference>
<dbReference type="InterPro" id="IPR000620">
    <property type="entry name" value="EamA_dom"/>
</dbReference>
<dbReference type="SUPFAM" id="SSF103481">
    <property type="entry name" value="Multidrug resistance efflux transporter EmrE"/>
    <property type="match status" value="2"/>
</dbReference>
<comment type="caution">
    <text evidence="9">The sequence shown here is derived from an EMBL/GenBank/DDBJ whole genome shotgun (WGS) entry which is preliminary data.</text>
</comment>
<reference evidence="9 10" key="1">
    <citation type="submission" date="2022-11" db="EMBL/GenBank/DDBJ databases">
        <title>Nonomuraea corallina sp. nov., a new species of the genus Nonomuraea isolated from sea side sediment in Thai sea.</title>
        <authorList>
            <person name="Ngamcharungchit C."/>
            <person name="Matsumoto A."/>
            <person name="Suriyachadkun C."/>
            <person name="Panbangred W."/>
            <person name="Inahashi Y."/>
            <person name="Intra B."/>
        </authorList>
    </citation>
    <scope>NUCLEOTIDE SEQUENCE [LARGE SCALE GENOMIC DNA]</scope>
    <source>
        <strain evidence="9 10">DSM 43553</strain>
    </source>
</reference>
<evidence type="ECO:0000256" key="7">
    <source>
        <dbReference type="SAM" id="Phobius"/>
    </source>
</evidence>
<dbReference type="RefSeq" id="WP_271279155.1">
    <property type="nucleotide sequence ID" value="NZ_BAABFD010000037.1"/>
</dbReference>
<evidence type="ECO:0000259" key="8">
    <source>
        <dbReference type="Pfam" id="PF00892"/>
    </source>
</evidence>
<gene>
    <name evidence="9" type="ORF">OUY24_33425</name>
</gene>
<evidence type="ECO:0000313" key="10">
    <source>
        <dbReference type="Proteomes" id="UP001212498"/>
    </source>
</evidence>
<feature type="transmembrane region" description="Helical" evidence="7">
    <location>
        <begin position="175"/>
        <end position="194"/>
    </location>
</feature>
<dbReference type="PANTHER" id="PTHR32322">
    <property type="entry name" value="INNER MEMBRANE TRANSPORTER"/>
    <property type="match status" value="1"/>
</dbReference>
<comment type="similarity">
    <text evidence="2">Belongs to the EamA transporter family.</text>
</comment>
<dbReference type="PANTHER" id="PTHR32322:SF2">
    <property type="entry name" value="EAMA DOMAIN-CONTAINING PROTEIN"/>
    <property type="match status" value="1"/>
</dbReference>
<protein>
    <submittedName>
        <fullName evidence="9">DMT family transporter</fullName>
    </submittedName>
</protein>